<dbReference type="PANTHER" id="PTHR33778">
    <property type="entry name" value="PROTEIN MGTC"/>
    <property type="match status" value="1"/>
</dbReference>
<evidence type="ECO:0000256" key="6">
    <source>
        <dbReference type="ARBA" id="ARBA00023136"/>
    </source>
</evidence>
<evidence type="ECO:0000256" key="7">
    <source>
        <dbReference type="RuleBase" id="RU365041"/>
    </source>
</evidence>
<dbReference type="GO" id="GO:0005886">
    <property type="term" value="C:plasma membrane"/>
    <property type="evidence" value="ECO:0007669"/>
    <property type="project" value="UniProtKB-SubCell"/>
</dbReference>
<dbReference type="AlphaFoldDB" id="B2JQ83"/>
<organism evidence="9 10">
    <name type="scientific">Paraburkholderia phymatum (strain DSM 17167 / CIP 108236 / LMG 21445 / STM815)</name>
    <name type="common">Burkholderia phymatum</name>
    <dbReference type="NCBI Taxonomy" id="391038"/>
    <lineage>
        <taxon>Bacteria</taxon>
        <taxon>Pseudomonadati</taxon>
        <taxon>Pseudomonadota</taxon>
        <taxon>Betaproteobacteria</taxon>
        <taxon>Burkholderiales</taxon>
        <taxon>Burkholderiaceae</taxon>
        <taxon>Paraburkholderia</taxon>
    </lineage>
</organism>
<feature type="transmembrane region" description="Helical" evidence="7">
    <location>
        <begin position="101"/>
        <end position="132"/>
    </location>
</feature>
<sequence length="228" mass="24370">MITNMELISRLVLAAILGSVIGFERERLSWAAGLRTHMLVCVGSALIMLVSAFGFADVLGNDHVVLDPSRVAAQVVSGIGFLGAGSILLRGEIIRGLTTAASLWSVAAVGLAVGGGLYTASIAATIIVLIILAGIKPIEKRFITVKQRRQLILLVERGSMTFHSLHEALGPASPRVKQFVLQQSDDDPQVDEVMITLNRVSSLELNAICEQLRALPGVNHFRDNGEPV</sequence>
<feature type="domain" description="MgtC/SapB/SrpB/YhiD N-terminal" evidence="8">
    <location>
        <begin position="11"/>
        <end position="140"/>
    </location>
</feature>
<keyword evidence="6 7" id="KW-0472">Membrane</keyword>
<dbReference type="InterPro" id="IPR003416">
    <property type="entry name" value="MgtC/SapB/SrpB/YhiD_fam"/>
</dbReference>
<dbReference type="Pfam" id="PF02308">
    <property type="entry name" value="MgtC"/>
    <property type="match status" value="1"/>
</dbReference>
<keyword evidence="7" id="KW-0997">Cell inner membrane</keyword>
<keyword evidence="5 7" id="KW-1133">Transmembrane helix</keyword>
<dbReference type="eggNOG" id="COG1285">
    <property type="taxonomic scope" value="Bacteria"/>
</dbReference>
<evidence type="ECO:0000313" key="9">
    <source>
        <dbReference type="EMBL" id="ACC73424.1"/>
    </source>
</evidence>
<proteinExistence type="inferred from homology"/>
<name>B2JQ83_PARP8</name>
<evidence type="ECO:0000259" key="8">
    <source>
        <dbReference type="Pfam" id="PF02308"/>
    </source>
</evidence>
<evidence type="ECO:0000256" key="3">
    <source>
        <dbReference type="ARBA" id="ARBA00022475"/>
    </source>
</evidence>
<dbReference type="PANTHER" id="PTHR33778:SF1">
    <property type="entry name" value="MAGNESIUM TRANSPORTER YHID-RELATED"/>
    <property type="match status" value="1"/>
</dbReference>
<feature type="transmembrane region" description="Helical" evidence="7">
    <location>
        <begin position="71"/>
        <end position="89"/>
    </location>
</feature>
<reference evidence="10" key="1">
    <citation type="journal article" date="2014" name="Stand. Genomic Sci.">
        <title>Complete genome sequence of Burkholderia phymatum STM815(T), a broad host range and efficient nitrogen-fixing symbiont of Mimosa species.</title>
        <authorList>
            <person name="Moulin L."/>
            <person name="Klonowska A."/>
            <person name="Caroline B."/>
            <person name="Booth K."/>
            <person name="Vriezen J.A."/>
            <person name="Melkonian R."/>
            <person name="James E.K."/>
            <person name="Young J.P."/>
            <person name="Bena G."/>
            <person name="Hauser L."/>
            <person name="Land M."/>
            <person name="Kyrpides N."/>
            <person name="Bruce D."/>
            <person name="Chain P."/>
            <person name="Copeland A."/>
            <person name="Pitluck S."/>
            <person name="Woyke T."/>
            <person name="Lizotte-Waniewski M."/>
            <person name="Bristow J."/>
            <person name="Riley M."/>
        </authorList>
    </citation>
    <scope>NUCLEOTIDE SEQUENCE [LARGE SCALE GENOMIC DNA]</scope>
    <source>
        <strain evidence="10">DSM 17167 / CIP 108236 / LMG 21445 / STM815</strain>
    </source>
</reference>
<dbReference type="EMBL" id="CP001044">
    <property type="protein sequence ID" value="ACC73424.1"/>
    <property type="molecule type" value="Genomic_DNA"/>
</dbReference>
<evidence type="ECO:0000313" key="10">
    <source>
        <dbReference type="Proteomes" id="UP000001192"/>
    </source>
</evidence>
<dbReference type="HOGENOM" id="CLU_079292_0_1_4"/>
<evidence type="ECO:0000256" key="2">
    <source>
        <dbReference type="ARBA" id="ARBA00009298"/>
    </source>
</evidence>
<feature type="transmembrane region" description="Helical" evidence="7">
    <location>
        <begin position="38"/>
        <end position="59"/>
    </location>
</feature>
<accession>B2JQ83</accession>
<gene>
    <name evidence="9" type="ordered locus">Bphy_4307</name>
</gene>
<dbReference type="RefSeq" id="WP_012403597.1">
    <property type="nucleotide sequence ID" value="NC_010623.1"/>
</dbReference>
<dbReference type="STRING" id="391038.Bphy_4307"/>
<protein>
    <recommendedName>
        <fullName evidence="7">Protein MgtC</fullName>
    </recommendedName>
</protein>
<dbReference type="InterPro" id="IPR049177">
    <property type="entry name" value="MgtC_SapB_SrpB_YhiD_N"/>
</dbReference>
<keyword evidence="3" id="KW-1003">Cell membrane</keyword>
<dbReference type="OrthoDB" id="9811198at2"/>
<evidence type="ECO:0000256" key="1">
    <source>
        <dbReference type="ARBA" id="ARBA00004651"/>
    </source>
</evidence>
<keyword evidence="4 7" id="KW-0812">Transmembrane</keyword>
<comment type="subcellular location">
    <subcellularLocation>
        <location evidence="7">Cell inner membrane</location>
        <topology evidence="7">Multi-pass membrane protein</topology>
    </subcellularLocation>
    <subcellularLocation>
        <location evidence="1">Cell membrane</location>
        <topology evidence="1">Multi-pass membrane protein</topology>
    </subcellularLocation>
</comment>
<evidence type="ECO:0000256" key="5">
    <source>
        <dbReference type="ARBA" id="ARBA00022989"/>
    </source>
</evidence>
<comment type="similarity">
    <text evidence="2 7">Belongs to the MgtC/SapB family.</text>
</comment>
<dbReference type="PRINTS" id="PR01837">
    <property type="entry name" value="MGTCSAPBPROT"/>
</dbReference>
<keyword evidence="10" id="KW-1185">Reference proteome</keyword>
<evidence type="ECO:0000256" key="4">
    <source>
        <dbReference type="ARBA" id="ARBA00022692"/>
    </source>
</evidence>
<dbReference type="KEGG" id="bph:Bphy_4307"/>
<dbReference type="Proteomes" id="UP000001192">
    <property type="component" value="Chromosome 2"/>
</dbReference>